<feature type="transmembrane region" description="Helical" evidence="1">
    <location>
        <begin position="197"/>
        <end position="216"/>
    </location>
</feature>
<reference evidence="4" key="1">
    <citation type="journal article" date="2019" name="Int. J. Syst. Evol. Microbiol.">
        <title>The Global Catalogue of Microorganisms (GCM) 10K type strain sequencing project: providing services to taxonomists for standard genome sequencing and annotation.</title>
        <authorList>
            <consortium name="The Broad Institute Genomics Platform"/>
            <consortium name="The Broad Institute Genome Sequencing Center for Infectious Disease"/>
            <person name="Wu L."/>
            <person name="Ma J."/>
        </authorList>
    </citation>
    <scope>NUCLEOTIDE SEQUENCE [LARGE SCALE GENOMIC DNA]</scope>
    <source>
        <strain evidence="4">KCTC 52274</strain>
    </source>
</reference>
<keyword evidence="1" id="KW-0812">Transmembrane</keyword>
<feature type="transmembrane region" description="Helical" evidence="1">
    <location>
        <begin position="222"/>
        <end position="245"/>
    </location>
</feature>
<dbReference type="EMBL" id="JBHULE010000019">
    <property type="protein sequence ID" value="MFD2564450.1"/>
    <property type="molecule type" value="Genomic_DNA"/>
</dbReference>
<dbReference type="PANTHER" id="PTHR19353:SF19">
    <property type="entry name" value="DELTA(5) FATTY ACID DESATURASE C-RELATED"/>
    <property type="match status" value="1"/>
</dbReference>
<feature type="transmembrane region" description="Helical" evidence="1">
    <location>
        <begin position="63"/>
        <end position="84"/>
    </location>
</feature>
<keyword evidence="1" id="KW-0472">Membrane</keyword>
<dbReference type="RefSeq" id="WP_378294281.1">
    <property type="nucleotide sequence ID" value="NZ_JBHULE010000019.1"/>
</dbReference>
<feature type="transmembrane region" description="Helical" evidence="1">
    <location>
        <begin position="96"/>
        <end position="113"/>
    </location>
</feature>
<feature type="domain" description="Fatty acid desaturase" evidence="2">
    <location>
        <begin position="62"/>
        <end position="325"/>
    </location>
</feature>
<comment type="caution">
    <text evidence="3">The sequence shown here is derived from an EMBL/GenBank/DDBJ whole genome shotgun (WGS) entry which is preliminary data.</text>
</comment>
<sequence length="351" mass="41911">MKSKHIHHKAHTELFLLIQKEVQNKLNFCPYRFRRKILFKGAFYSIFTVMMYISLYIVKHPLLLVMVYVIYGMTSLLFAFNFAHDFSHNTIFRSKRLNHYCFVLLYTLVGAHAESWKDRHVTSHHHAPNVEGYDTDLEITNLIRVVPDSPKKSFHRFQHWYAPLLYTTYSLFWIFIKDFKVFFSKTPGKVKSVKYKISFWCQKIFYLTYIVVLPLVCIEHNWYMILIGFLIMHLFQSMFLLFTFFMTHHIEGVEYPKIDDLGFIKTSWLMNQIQSSNDFYPFSRFANFVFGGFNNHIAHHLFPHIHHIYYPKLNKILYKILLDYHIIPNQTTYAGGIISHLAHLRKLGIAS</sequence>
<keyword evidence="1" id="KW-1133">Transmembrane helix</keyword>
<evidence type="ECO:0000313" key="3">
    <source>
        <dbReference type="EMBL" id="MFD2564450.1"/>
    </source>
</evidence>
<feature type="transmembrane region" description="Helical" evidence="1">
    <location>
        <begin position="37"/>
        <end position="57"/>
    </location>
</feature>
<organism evidence="3 4">
    <name type="scientific">Aquimarina rubra</name>
    <dbReference type="NCBI Taxonomy" id="1920033"/>
    <lineage>
        <taxon>Bacteria</taxon>
        <taxon>Pseudomonadati</taxon>
        <taxon>Bacteroidota</taxon>
        <taxon>Flavobacteriia</taxon>
        <taxon>Flavobacteriales</taxon>
        <taxon>Flavobacteriaceae</taxon>
        <taxon>Aquimarina</taxon>
    </lineage>
</organism>
<dbReference type="InterPro" id="IPR012171">
    <property type="entry name" value="Fatty_acid_desaturase"/>
</dbReference>
<dbReference type="Pfam" id="PF00487">
    <property type="entry name" value="FA_desaturase"/>
    <property type="match status" value="1"/>
</dbReference>
<dbReference type="InterPro" id="IPR005804">
    <property type="entry name" value="FA_desaturase_dom"/>
</dbReference>
<gene>
    <name evidence="3" type="ORF">ACFSR1_17340</name>
</gene>
<accession>A0ABW5LI25</accession>
<evidence type="ECO:0000313" key="4">
    <source>
        <dbReference type="Proteomes" id="UP001597319"/>
    </source>
</evidence>
<evidence type="ECO:0000256" key="1">
    <source>
        <dbReference type="SAM" id="Phobius"/>
    </source>
</evidence>
<evidence type="ECO:0000259" key="2">
    <source>
        <dbReference type="Pfam" id="PF00487"/>
    </source>
</evidence>
<name>A0ABW5LI25_9FLAO</name>
<dbReference type="Proteomes" id="UP001597319">
    <property type="component" value="Unassembled WGS sequence"/>
</dbReference>
<dbReference type="PANTHER" id="PTHR19353">
    <property type="entry name" value="FATTY ACID DESATURASE 2"/>
    <property type="match status" value="1"/>
</dbReference>
<proteinExistence type="predicted"/>
<keyword evidence="4" id="KW-1185">Reference proteome</keyword>
<feature type="transmembrane region" description="Helical" evidence="1">
    <location>
        <begin position="160"/>
        <end position="176"/>
    </location>
</feature>
<protein>
    <submittedName>
        <fullName evidence="3">Fatty acid desaturase family protein</fullName>
    </submittedName>
</protein>